<protein>
    <recommendedName>
        <fullName evidence="11">Lipopolysaccharide heptosyltransferase 1</fullName>
        <ecNumber evidence="10">2.4.99.23</ecNumber>
    </recommendedName>
    <alternativeName>
        <fullName evidence="12">ADP-heptose:lipopolysaccharide heptosyltransferase I</fullName>
    </alternativeName>
</protein>
<evidence type="ECO:0000256" key="9">
    <source>
        <dbReference type="ARBA" id="ARBA00043995"/>
    </source>
</evidence>
<sequence length="323" mass="36928">MKICLIKTSSMGDVIHSLPALTDAQLAISDLQVDWVVEENFAEIPRWHHAVNQVIPIALRRWRKLPFSSQTQQEWKIYRNLLQQNQYDAVIDAQGLIKSALFATRLVKGVKHGYDCHSIREPLASFFYQKKYAIPYQQHAVERIRQLFAKSLGYNLPKTVGNYYIVDHFQRVFMPESTNVPYVLFIHATTRADKHWVNDEWRNLAQKLTALGYQIRLPWGNEKEKQRAEWIATGIQSAVVLPQLSLTELARQLVHCSAVVSVDTGLAHLTAALDKPNITLYGATDPNLIGTYGKHQHHLCATTLKDITTEQVWTKLNPILNAQ</sequence>
<dbReference type="SUPFAM" id="SSF53756">
    <property type="entry name" value="UDP-Glycosyltransferase/glycogen phosphorylase"/>
    <property type="match status" value="1"/>
</dbReference>
<keyword evidence="6" id="KW-0808">Transferase</keyword>
<evidence type="ECO:0000313" key="15">
    <source>
        <dbReference type="Proteomes" id="UP000188820"/>
    </source>
</evidence>
<comment type="subcellular location">
    <subcellularLocation>
        <location evidence="1">Cell inner membrane</location>
        <topology evidence="1">Peripheral membrane protein</topology>
        <orientation evidence="1">Cytoplasmic side</orientation>
    </subcellularLocation>
</comment>
<dbReference type="PANTHER" id="PTHR30160">
    <property type="entry name" value="TETRAACYLDISACCHARIDE 4'-KINASE-RELATED"/>
    <property type="match status" value="1"/>
</dbReference>
<dbReference type="InterPro" id="IPR051199">
    <property type="entry name" value="LPS_LOS_Heptosyltrfase"/>
</dbReference>
<dbReference type="Gene3D" id="3.40.50.2000">
    <property type="entry name" value="Glycogen Phosphorylase B"/>
    <property type="match status" value="2"/>
</dbReference>
<evidence type="ECO:0000256" key="11">
    <source>
        <dbReference type="ARBA" id="ARBA00044190"/>
    </source>
</evidence>
<keyword evidence="4" id="KW-0997">Cell inner membrane</keyword>
<keyword evidence="7" id="KW-0448">Lipopolysaccharide biosynthesis</keyword>
<dbReference type="NCBIfam" id="TIGR02193">
    <property type="entry name" value="heptsyl_trn_I"/>
    <property type="match status" value="1"/>
</dbReference>
<dbReference type="EMBL" id="MLAA01000006">
    <property type="protein sequence ID" value="OOF70879.1"/>
    <property type="molecule type" value="Genomic_DNA"/>
</dbReference>
<gene>
    <name evidence="14" type="ORF">BKG89_02370</name>
</gene>
<keyword evidence="5" id="KW-0328">Glycosyltransferase</keyword>
<evidence type="ECO:0000256" key="10">
    <source>
        <dbReference type="ARBA" id="ARBA00044041"/>
    </source>
</evidence>
<organism evidence="14 15">
    <name type="scientific">Rodentibacter caecimuris</name>
    <dbReference type="NCBI Taxonomy" id="1796644"/>
    <lineage>
        <taxon>Bacteria</taxon>
        <taxon>Pseudomonadati</taxon>
        <taxon>Pseudomonadota</taxon>
        <taxon>Gammaproteobacteria</taxon>
        <taxon>Pasteurellales</taxon>
        <taxon>Pasteurellaceae</taxon>
        <taxon>Rodentibacter</taxon>
    </lineage>
</organism>
<keyword evidence="3" id="KW-1003">Cell membrane</keyword>
<proteinExistence type="inferred from homology"/>
<evidence type="ECO:0000313" key="14">
    <source>
        <dbReference type="EMBL" id="OOF70879.1"/>
    </source>
</evidence>
<dbReference type="RefSeq" id="WP_077462590.1">
    <property type="nucleotide sequence ID" value="NZ_MLAA01000006.1"/>
</dbReference>
<comment type="pathway">
    <text evidence="2">Bacterial outer membrane biogenesis; LPS core biosynthesis.</text>
</comment>
<accession>A0ABX3KZB9</accession>
<keyword evidence="8" id="KW-0472">Membrane</keyword>
<dbReference type="PANTHER" id="PTHR30160:SF19">
    <property type="entry name" value="LIPOPOLYSACCHARIDE HEPTOSYLTRANSFERASE 1"/>
    <property type="match status" value="1"/>
</dbReference>
<reference evidence="14 15" key="1">
    <citation type="submission" date="2016-10" db="EMBL/GenBank/DDBJ databases">
        <title>Rodentibacter gen. nov. and new species.</title>
        <authorList>
            <person name="Christensen H."/>
        </authorList>
    </citation>
    <scope>NUCLEOTIDE SEQUENCE [LARGE SCALE GENOMIC DNA]</scope>
    <source>
        <strain evidence="14 15">1998236014</strain>
    </source>
</reference>
<evidence type="ECO:0000256" key="7">
    <source>
        <dbReference type="ARBA" id="ARBA00022985"/>
    </source>
</evidence>
<evidence type="ECO:0000256" key="1">
    <source>
        <dbReference type="ARBA" id="ARBA00004515"/>
    </source>
</evidence>
<evidence type="ECO:0000256" key="4">
    <source>
        <dbReference type="ARBA" id="ARBA00022519"/>
    </source>
</evidence>
<evidence type="ECO:0000256" key="5">
    <source>
        <dbReference type="ARBA" id="ARBA00022676"/>
    </source>
</evidence>
<evidence type="ECO:0000256" key="8">
    <source>
        <dbReference type="ARBA" id="ARBA00023136"/>
    </source>
</evidence>
<dbReference type="CDD" id="cd03789">
    <property type="entry name" value="GT9_LPS_heptosyltransferase"/>
    <property type="match status" value="1"/>
</dbReference>
<dbReference type="EC" id="2.4.99.23" evidence="10"/>
<evidence type="ECO:0000256" key="12">
    <source>
        <dbReference type="ARBA" id="ARBA00044330"/>
    </source>
</evidence>
<keyword evidence="15" id="KW-1185">Reference proteome</keyword>
<evidence type="ECO:0000256" key="13">
    <source>
        <dbReference type="ARBA" id="ARBA00049201"/>
    </source>
</evidence>
<dbReference type="NCBIfam" id="NF008204">
    <property type="entry name" value="PRK10964.1"/>
    <property type="match status" value="1"/>
</dbReference>
<dbReference type="Pfam" id="PF01075">
    <property type="entry name" value="Glyco_transf_9"/>
    <property type="match status" value="1"/>
</dbReference>
<dbReference type="InterPro" id="IPR002201">
    <property type="entry name" value="Glyco_trans_9"/>
</dbReference>
<dbReference type="Proteomes" id="UP000188820">
    <property type="component" value="Unassembled WGS sequence"/>
</dbReference>
<evidence type="ECO:0000256" key="2">
    <source>
        <dbReference type="ARBA" id="ARBA00004713"/>
    </source>
</evidence>
<dbReference type="InterPro" id="IPR011908">
    <property type="entry name" value="LipoPS_heptosylTferase-I"/>
</dbReference>
<comment type="similarity">
    <text evidence="9">Belongs to the glycosyltransferase 9 family.</text>
</comment>
<name>A0ABX3KZB9_9PAST</name>
<evidence type="ECO:0000256" key="6">
    <source>
        <dbReference type="ARBA" id="ARBA00022679"/>
    </source>
</evidence>
<comment type="caution">
    <text evidence="14">The sequence shown here is derived from an EMBL/GenBank/DDBJ whole genome shotgun (WGS) entry which is preliminary data.</text>
</comment>
<evidence type="ECO:0000256" key="3">
    <source>
        <dbReference type="ARBA" id="ARBA00022475"/>
    </source>
</evidence>
<comment type="catalytic activity">
    <reaction evidence="13">
        <text>an alpha-Kdo-(2-&gt;4)-alpha-Kdo-(2-&gt;6)-lipid A + ADP-L-glycero-beta-D-manno-heptose = an L-alpha-D-Hep-(1-&gt;5)-[alpha-Kdo-(2-&gt;4)]-alpha-Kdo-(2-&gt;6)-lipid A + ADP + H(+)</text>
        <dbReference type="Rhea" id="RHEA:74067"/>
        <dbReference type="ChEBI" id="CHEBI:15378"/>
        <dbReference type="ChEBI" id="CHEBI:61506"/>
        <dbReference type="ChEBI" id="CHEBI:176431"/>
        <dbReference type="ChEBI" id="CHEBI:193068"/>
        <dbReference type="ChEBI" id="CHEBI:456216"/>
        <dbReference type="EC" id="2.4.99.23"/>
    </reaction>
</comment>